<name>A0A7S4PVR3_9DINO</name>
<feature type="transmembrane region" description="Helical" evidence="3">
    <location>
        <begin position="311"/>
        <end position="332"/>
    </location>
</feature>
<feature type="signal peptide" evidence="4">
    <location>
        <begin position="1"/>
        <end position="21"/>
    </location>
</feature>
<feature type="transmembrane region" description="Helical" evidence="3">
    <location>
        <begin position="271"/>
        <end position="290"/>
    </location>
</feature>
<keyword evidence="1" id="KW-0175">Coiled coil</keyword>
<organism evidence="5">
    <name type="scientific">Alexandrium monilatum</name>
    <dbReference type="NCBI Taxonomy" id="311494"/>
    <lineage>
        <taxon>Eukaryota</taxon>
        <taxon>Sar</taxon>
        <taxon>Alveolata</taxon>
        <taxon>Dinophyceae</taxon>
        <taxon>Gonyaulacales</taxon>
        <taxon>Pyrocystaceae</taxon>
        <taxon>Alexandrium</taxon>
    </lineage>
</organism>
<feature type="transmembrane region" description="Helical" evidence="3">
    <location>
        <begin position="175"/>
        <end position="194"/>
    </location>
</feature>
<feature type="transmembrane region" description="Helical" evidence="3">
    <location>
        <begin position="338"/>
        <end position="359"/>
    </location>
</feature>
<keyword evidence="3" id="KW-0472">Membrane</keyword>
<gene>
    <name evidence="5" type="ORF">AMON00008_LOCUS3368</name>
</gene>
<keyword evidence="3" id="KW-1133">Transmembrane helix</keyword>
<feature type="chain" id="PRO_5031225836" evidence="4">
    <location>
        <begin position="22"/>
        <end position="572"/>
    </location>
</feature>
<feature type="region of interest" description="Disordered" evidence="2">
    <location>
        <begin position="449"/>
        <end position="486"/>
    </location>
</feature>
<accession>A0A7S4PVR3</accession>
<reference evidence="5" key="1">
    <citation type="submission" date="2021-01" db="EMBL/GenBank/DDBJ databases">
        <authorList>
            <person name="Corre E."/>
            <person name="Pelletier E."/>
            <person name="Niang G."/>
            <person name="Scheremetjew M."/>
            <person name="Finn R."/>
            <person name="Kale V."/>
            <person name="Holt S."/>
            <person name="Cochrane G."/>
            <person name="Meng A."/>
            <person name="Brown T."/>
            <person name="Cohen L."/>
        </authorList>
    </citation>
    <scope>NUCLEOTIDE SEQUENCE</scope>
    <source>
        <strain evidence="5">CCMP3105</strain>
    </source>
</reference>
<dbReference type="AlphaFoldDB" id="A0A7S4PVR3"/>
<sequence length="572" mass="62549">MATARVLATLVGASMVAVATGASKDPVIRAVNTGVSIMLLGSIGFMMGLFYLVNQKNDELRKYSWMVISSTISIFSAVLLFQAVNGIVEEYILGKEPSEIFELMVSMLHFLAWFLLLQFLLGVLSGSRLSGARNMTEMDRHFTELNLKTGGILLGHLAGFAAINTFAVLQRQLPHTFLVSILCFPLAWLSVFLLSRLTQVIRTKAALADGYMDECEKNWDAEAAETENDVTGLAASFMVIQALRLLIGGTLPNAEGQEPDDVAAGHTDLQVWLLCTAGLLFVVIDVVRIIRYPTTDPRLSERLLPQLKNIIAMDFAWAVFFSSQWFVAAHFFRKYGGMMQEITVALFVTSVALGLIFILGKIEDMEKKGSAIDSACAAVIKAIAVLIGFSWEKAFDRAAADFTSAVTFIPHTITKLILALLLALLVIPAWRLHILPAVLAFEELEHEMEEEASKKEGDAEAPPDAQKAVSNAESGPSPEDISNATPLLPQVGAKKSRSAVGLSVPALQRKCMTHKAKILQLKTELAETKEQVRGLQTHKSELKERNADLEATLASISHELAEMQKMADMLAK</sequence>
<proteinExistence type="predicted"/>
<feature type="transmembrane region" description="Helical" evidence="3">
    <location>
        <begin position="411"/>
        <end position="430"/>
    </location>
</feature>
<feature type="compositionally biased region" description="Polar residues" evidence="2">
    <location>
        <begin position="468"/>
        <end position="485"/>
    </location>
</feature>
<feature type="transmembrane region" description="Helical" evidence="3">
    <location>
        <begin position="65"/>
        <end position="84"/>
    </location>
</feature>
<evidence type="ECO:0000256" key="3">
    <source>
        <dbReference type="SAM" id="Phobius"/>
    </source>
</evidence>
<feature type="transmembrane region" description="Helical" evidence="3">
    <location>
        <begin position="371"/>
        <end position="391"/>
    </location>
</feature>
<keyword evidence="4" id="KW-0732">Signal</keyword>
<protein>
    <submittedName>
        <fullName evidence="5">Uncharacterized protein</fullName>
    </submittedName>
</protein>
<feature type="coiled-coil region" evidence="1">
    <location>
        <begin position="511"/>
        <end position="566"/>
    </location>
</feature>
<dbReference type="EMBL" id="HBNR01004978">
    <property type="protein sequence ID" value="CAE4563749.1"/>
    <property type="molecule type" value="Transcribed_RNA"/>
</dbReference>
<feature type="transmembrane region" description="Helical" evidence="3">
    <location>
        <begin position="145"/>
        <end position="169"/>
    </location>
</feature>
<feature type="transmembrane region" description="Helical" evidence="3">
    <location>
        <begin position="104"/>
        <end position="124"/>
    </location>
</feature>
<keyword evidence="3" id="KW-0812">Transmembrane</keyword>
<evidence type="ECO:0000256" key="2">
    <source>
        <dbReference type="SAM" id="MobiDB-lite"/>
    </source>
</evidence>
<evidence type="ECO:0000313" key="5">
    <source>
        <dbReference type="EMBL" id="CAE4563749.1"/>
    </source>
</evidence>
<evidence type="ECO:0000256" key="1">
    <source>
        <dbReference type="SAM" id="Coils"/>
    </source>
</evidence>
<feature type="transmembrane region" description="Helical" evidence="3">
    <location>
        <begin position="34"/>
        <end position="53"/>
    </location>
</feature>
<evidence type="ECO:0000256" key="4">
    <source>
        <dbReference type="SAM" id="SignalP"/>
    </source>
</evidence>